<evidence type="ECO:0000256" key="1">
    <source>
        <dbReference type="ARBA" id="ARBA00023015"/>
    </source>
</evidence>
<dbReference type="PANTHER" id="PTHR24567:SF26">
    <property type="entry name" value="REGULATORY PROTEIN YEIL"/>
    <property type="match status" value="1"/>
</dbReference>
<name>A0A3P7PU67_9FIRM</name>
<evidence type="ECO:0000259" key="4">
    <source>
        <dbReference type="PROSITE" id="PS50042"/>
    </source>
</evidence>
<dbReference type="Pfam" id="PF00027">
    <property type="entry name" value="cNMP_binding"/>
    <property type="match status" value="1"/>
</dbReference>
<proteinExistence type="predicted"/>
<evidence type="ECO:0000313" key="6">
    <source>
        <dbReference type="EMBL" id="VDN47507.1"/>
    </source>
</evidence>
<dbReference type="PROSITE" id="PS51063">
    <property type="entry name" value="HTH_CRP_2"/>
    <property type="match status" value="1"/>
</dbReference>
<dbReference type="GO" id="GO:0005829">
    <property type="term" value="C:cytosol"/>
    <property type="evidence" value="ECO:0007669"/>
    <property type="project" value="TreeGrafter"/>
</dbReference>
<reference evidence="6 7" key="1">
    <citation type="submission" date="2018-09" db="EMBL/GenBank/DDBJ databases">
        <authorList>
            <person name="Postec A."/>
        </authorList>
    </citation>
    <scope>NUCLEOTIDE SEQUENCE [LARGE SCALE GENOMIC DNA]</scope>
    <source>
        <strain evidence="6">70B-A</strain>
    </source>
</reference>
<sequence length="228" mass="26261">MKEIVSEQRLEAYFKAYGLKDIFKENIYERCRIFEYAKGEMICENGNKISHLFLLVEGEAKVFTTLGNGKIYLLRIENPLSVYGDLETLMQHEYSANVEALNKCICIGIPMAYIRSAYLDYAPFLKFLCMSLANRLDKISQMSTSNVLLPLKNKLASYLLAHKEVETNNINVKSSFVDIAEQLGTTYRHLNRTINEMCLEGLIDKRGKIMEITRIEDLRALAGHTYRY</sequence>
<evidence type="ECO:0000256" key="2">
    <source>
        <dbReference type="ARBA" id="ARBA00023125"/>
    </source>
</evidence>
<dbReference type="GO" id="GO:0003700">
    <property type="term" value="F:DNA-binding transcription factor activity"/>
    <property type="evidence" value="ECO:0007669"/>
    <property type="project" value="TreeGrafter"/>
</dbReference>
<dbReference type="Proteomes" id="UP000279029">
    <property type="component" value="Chromosome"/>
</dbReference>
<dbReference type="InterPro" id="IPR036390">
    <property type="entry name" value="WH_DNA-bd_sf"/>
</dbReference>
<protein>
    <recommendedName>
        <fullName evidence="8">Cyclic nucleotide-binding domain-containing protein</fullName>
    </recommendedName>
</protein>
<dbReference type="AlphaFoldDB" id="A0A3P7PU67"/>
<dbReference type="InterPro" id="IPR050397">
    <property type="entry name" value="Env_Response_Regulators"/>
</dbReference>
<accession>A0A3P7PU67</accession>
<gene>
    <name evidence="6" type="ORF">PATL70BA_1620</name>
</gene>
<keyword evidence="2" id="KW-0238">DNA-binding</keyword>
<dbReference type="SUPFAM" id="SSF46785">
    <property type="entry name" value="Winged helix' DNA-binding domain"/>
    <property type="match status" value="1"/>
</dbReference>
<dbReference type="KEGG" id="cbar:PATL70BA_1620"/>
<dbReference type="Gene3D" id="2.60.120.10">
    <property type="entry name" value="Jelly Rolls"/>
    <property type="match status" value="1"/>
</dbReference>
<evidence type="ECO:0008006" key="8">
    <source>
        <dbReference type="Google" id="ProtNLM"/>
    </source>
</evidence>
<feature type="domain" description="Cyclic nucleotide-binding" evidence="4">
    <location>
        <begin position="36"/>
        <end position="109"/>
    </location>
</feature>
<dbReference type="OrthoDB" id="581021at2"/>
<dbReference type="PANTHER" id="PTHR24567">
    <property type="entry name" value="CRP FAMILY TRANSCRIPTIONAL REGULATORY PROTEIN"/>
    <property type="match status" value="1"/>
</dbReference>
<dbReference type="PROSITE" id="PS50042">
    <property type="entry name" value="CNMP_BINDING_3"/>
    <property type="match status" value="1"/>
</dbReference>
<keyword evidence="1" id="KW-0805">Transcription regulation</keyword>
<dbReference type="CDD" id="cd00038">
    <property type="entry name" value="CAP_ED"/>
    <property type="match status" value="1"/>
</dbReference>
<dbReference type="Pfam" id="PF13545">
    <property type="entry name" value="HTH_Crp_2"/>
    <property type="match status" value="1"/>
</dbReference>
<dbReference type="InterPro" id="IPR000595">
    <property type="entry name" value="cNMP-bd_dom"/>
</dbReference>
<organism evidence="6 7">
    <name type="scientific">Petrocella atlantisensis</name>
    <dbReference type="NCBI Taxonomy" id="2173034"/>
    <lineage>
        <taxon>Bacteria</taxon>
        <taxon>Bacillati</taxon>
        <taxon>Bacillota</taxon>
        <taxon>Clostridia</taxon>
        <taxon>Lachnospirales</taxon>
        <taxon>Vallitaleaceae</taxon>
        <taxon>Petrocella</taxon>
    </lineage>
</organism>
<dbReference type="EMBL" id="LR130778">
    <property type="protein sequence ID" value="VDN47507.1"/>
    <property type="molecule type" value="Genomic_DNA"/>
</dbReference>
<keyword evidence="7" id="KW-1185">Reference proteome</keyword>
<evidence type="ECO:0000313" key="7">
    <source>
        <dbReference type="Proteomes" id="UP000279029"/>
    </source>
</evidence>
<dbReference type="RefSeq" id="WP_125136805.1">
    <property type="nucleotide sequence ID" value="NZ_LR130778.1"/>
</dbReference>
<dbReference type="SUPFAM" id="SSF51206">
    <property type="entry name" value="cAMP-binding domain-like"/>
    <property type="match status" value="1"/>
</dbReference>
<dbReference type="InterPro" id="IPR014710">
    <property type="entry name" value="RmlC-like_jellyroll"/>
</dbReference>
<dbReference type="InterPro" id="IPR018490">
    <property type="entry name" value="cNMP-bd_dom_sf"/>
</dbReference>
<evidence type="ECO:0000256" key="3">
    <source>
        <dbReference type="ARBA" id="ARBA00023163"/>
    </source>
</evidence>
<keyword evidence="3" id="KW-0804">Transcription</keyword>
<dbReference type="InterPro" id="IPR012318">
    <property type="entry name" value="HTH_CRP"/>
</dbReference>
<dbReference type="GO" id="GO:0003677">
    <property type="term" value="F:DNA binding"/>
    <property type="evidence" value="ECO:0007669"/>
    <property type="project" value="UniProtKB-KW"/>
</dbReference>
<feature type="domain" description="HTH crp-type" evidence="5">
    <location>
        <begin position="149"/>
        <end position="216"/>
    </location>
</feature>
<evidence type="ECO:0000259" key="5">
    <source>
        <dbReference type="PROSITE" id="PS51063"/>
    </source>
</evidence>